<evidence type="ECO:0000259" key="4">
    <source>
        <dbReference type="PROSITE" id="PS51186"/>
    </source>
</evidence>
<proteinExistence type="inferred from homology"/>
<dbReference type="PANTHER" id="PTHR30480:SF16">
    <property type="entry name" value="GLYCOSIDE HYDROLASE FAMILY 3 DOMAIN PROTEIN"/>
    <property type="match status" value="1"/>
</dbReference>
<protein>
    <recommendedName>
        <fullName evidence="4">N-acetyltransferase domain-containing protein</fullName>
    </recommendedName>
</protein>
<dbReference type="InterPro" id="IPR050226">
    <property type="entry name" value="NagZ_Beta-hexosaminidase"/>
</dbReference>
<evidence type="ECO:0000313" key="5">
    <source>
        <dbReference type="EMBL" id="KAG2235066.1"/>
    </source>
</evidence>
<keyword evidence="3" id="KW-0326">Glycosidase</keyword>
<organism evidence="5 6">
    <name type="scientific">Thamnidium elegans</name>
    <dbReference type="NCBI Taxonomy" id="101142"/>
    <lineage>
        <taxon>Eukaryota</taxon>
        <taxon>Fungi</taxon>
        <taxon>Fungi incertae sedis</taxon>
        <taxon>Mucoromycota</taxon>
        <taxon>Mucoromycotina</taxon>
        <taxon>Mucoromycetes</taxon>
        <taxon>Mucorales</taxon>
        <taxon>Mucorineae</taxon>
        <taxon>Mucoraceae</taxon>
        <taxon>Thamnidium</taxon>
    </lineage>
</organism>
<dbReference type="Pfam" id="PF00583">
    <property type="entry name" value="Acetyltransf_1"/>
    <property type="match status" value="1"/>
</dbReference>
<sequence length="856" mass="95322">MTKTTDMNHDIGQLLMCGFHGAEATEGILDLIRTRNLGSVIFFSRNIESPEQVQRLTHTLQTAAKEAGHKRPLLIAVDQENGVVRRLGSSGTYLPGSMALGAIGSTSAAYQVANATSKELLALGINWNLAPDMDVNNNSLNPVIGVRSFGEDPALVGKLGIAQVEAYHRNGVATSIKHFPGHGDTATDSHLGVPVIDKDVNDLEKTELIPFRQAIATKGDAHPSSVMIAHISLPKIIKEKNRPASIASEIATDLLRNRLGYEGIIITDCVEMDAVKDTVGSARGAIMALQAGNDMSMISHTLEFQQDCFKFIDQDLAAGTLDEDALRKSLSRVSELKDRFLTWEDALTIKDLGIIGCKEHLELSDRLYNKVPTLVRDRQQLVPIQPKKEDQILFLAAHVPLTLAIDSETEPFNSMYEALARRHSNTKYVIFNEDTQDLSSHISEADYVIIGTANGNLHPFQSQLVSLAKSLAKKLIVVAVINPYDLMAFPEIDTYFVTYEYTPPAYESFARMLFGKIKNENHLPITIPNASDAAISYSPYNVEKYTINQLESCHQLWETIYSSSWPLSVQDFSLILSRMEQGQHFFVSNENKQVIGFAATQTIKASNSGQLALLMVDPSYQNKGVGTILNDYCLEMFRNNGSSVMLGSTYPRFFCGVPNHDQIGQKAQVFFKHRGYTIQDNLVWDLMGDLTDYEIPAKITERMKKENIWFGTIEEGEIEDLFKFQEKYFDYWLSTYKHHAELGDYHDLLVAREGGKKGRIIASVTLHTSEGSHEKRTDLVWTHPDLFGAESGGMACVGVASEERGRGIGIGIVAYANKILCERGVKKSYVDWVELVDFYSRTGYQTWRGYKLAAFK</sequence>
<keyword evidence="6" id="KW-1185">Reference proteome</keyword>
<dbReference type="InterPro" id="IPR000182">
    <property type="entry name" value="GNAT_dom"/>
</dbReference>
<keyword evidence="2" id="KW-0378">Hydrolase</keyword>
<dbReference type="Gene3D" id="3.40.50.1700">
    <property type="entry name" value="Glycoside hydrolase family 3 C-terminal domain"/>
    <property type="match status" value="1"/>
</dbReference>
<dbReference type="CDD" id="cd04301">
    <property type="entry name" value="NAT_SF"/>
    <property type="match status" value="1"/>
</dbReference>
<name>A0A8H7SVB7_9FUNG</name>
<dbReference type="PANTHER" id="PTHR30480">
    <property type="entry name" value="BETA-HEXOSAMINIDASE-RELATED"/>
    <property type="match status" value="1"/>
</dbReference>
<dbReference type="SUPFAM" id="SSF55729">
    <property type="entry name" value="Acyl-CoA N-acyltransferases (Nat)"/>
    <property type="match status" value="2"/>
</dbReference>
<evidence type="ECO:0000313" key="6">
    <source>
        <dbReference type="Proteomes" id="UP000613177"/>
    </source>
</evidence>
<dbReference type="Pfam" id="PF00933">
    <property type="entry name" value="Glyco_hydro_3"/>
    <property type="match status" value="1"/>
</dbReference>
<dbReference type="Proteomes" id="UP000613177">
    <property type="component" value="Unassembled WGS sequence"/>
</dbReference>
<dbReference type="InterPro" id="IPR036881">
    <property type="entry name" value="Glyco_hydro_3_C_sf"/>
</dbReference>
<dbReference type="InterPro" id="IPR016181">
    <property type="entry name" value="Acyl_CoA_acyltransferase"/>
</dbReference>
<dbReference type="GO" id="GO:0016747">
    <property type="term" value="F:acyltransferase activity, transferring groups other than amino-acyl groups"/>
    <property type="evidence" value="ECO:0007669"/>
    <property type="project" value="InterPro"/>
</dbReference>
<dbReference type="GO" id="GO:0005975">
    <property type="term" value="P:carbohydrate metabolic process"/>
    <property type="evidence" value="ECO:0007669"/>
    <property type="project" value="InterPro"/>
</dbReference>
<dbReference type="InterPro" id="IPR001764">
    <property type="entry name" value="Glyco_hydro_3_N"/>
</dbReference>
<reference evidence="5" key="1">
    <citation type="submission" date="2021-01" db="EMBL/GenBank/DDBJ databases">
        <title>Metabolic potential, ecology and presence of endohyphal bacteria is reflected in genomic diversity of Mucoromycotina.</title>
        <authorList>
            <person name="Muszewska A."/>
            <person name="Okrasinska A."/>
            <person name="Steczkiewicz K."/>
            <person name="Drgas O."/>
            <person name="Orlowska M."/>
            <person name="Perlinska-Lenart U."/>
            <person name="Aleksandrzak-Piekarczyk T."/>
            <person name="Szatraj K."/>
            <person name="Zielenkiewicz U."/>
            <person name="Pilsyk S."/>
            <person name="Malc E."/>
            <person name="Mieczkowski P."/>
            <person name="Kruszewska J.S."/>
            <person name="Biernat P."/>
            <person name="Pawlowska J."/>
        </authorList>
    </citation>
    <scope>NUCLEOTIDE SEQUENCE</scope>
    <source>
        <strain evidence="5">WA0000018081</strain>
    </source>
</reference>
<evidence type="ECO:0000256" key="3">
    <source>
        <dbReference type="ARBA" id="ARBA00023295"/>
    </source>
</evidence>
<feature type="domain" description="N-acetyltransferase" evidence="4">
    <location>
        <begin position="540"/>
        <end position="708"/>
    </location>
</feature>
<evidence type="ECO:0000256" key="1">
    <source>
        <dbReference type="ARBA" id="ARBA00005336"/>
    </source>
</evidence>
<gene>
    <name evidence="5" type="ORF">INT48_008989</name>
</gene>
<dbReference type="InterPro" id="IPR017853">
    <property type="entry name" value="GH"/>
</dbReference>
<dbReference type="AlphaFoldDB" id="A0A8H7SVB7"/>
<dbReference type="PROSITE" id="PS51186">
    <property type="entry name" value="GNAT"/>
    <property type="match status" value="2"/>
</dbReference>
<evidence type="ECO:0000256" key="2">
    <source>
        <dbReference type="ARBA" id="ARBA00022801"/>
    </source>
</evidence>
<comment type="caution">
    <text evidence="5">The sequence shown here is derived from an EMBL/GenBank/DDBJ whole genome shotgun (WGS) entry which is preliminary data.</text>
</comment>
<dbReference type="Gene3D" id="3.20.20.300">
    <property type="entry name" value="Glycoside hydrolase, family 3, N-terminal domain"/>
    <property type="match status" value="1"/>
</dbReference>
<comment type="similarity">
    <text evidence="1">Belongs to the glycosyl hydrolase 3 family.</text>
</comment>
<dbReference type="InterPro" id="IPR036962">
    <property type="entry name" value="Glyco_hydro_3_N_sf"/>
</dbReference>
<dbReference type="EMBL" id="JAEPRE010000040">
    <property type="protein sequence ID" value="KAG2235066.1"/>
    <property type="molecule type" value="Genomic_DNA"/>
</dbReference>
<accession>A0A8H7SVB7</accession>
<feature type="domain" description="N-acetyltransferase" evidence="4">
    <location>
        <begin position="708"/>
        <end position="856"/>
    </location>
</feature>
<dbReference type="SUPFAM" id="SSF51445">
    <property type="entry name" value="(Trans)glycosidases"/>
    <property type="match status" value="1"/>
</dbReference>
<dbReference type="SUPFAM" id="SSF52279">
    <property type="entry name" value="Beta-D-glucan exohydrolase, C-terminal domain"/>
    <property type="match status" value="1"/>
</dbReference>
<dbReference type="Gene3D" id="3.40.630.30">
    <property type="match status" value="2"/>
</dbReference>
<dbReference type="GO" id="GO:0009254">
    <property type="term" value="P:peptidoglycan turnover"/>
    <property type="evidence" value="ECO:0007669"/>
    <property type="project" value="TreeGrafter"/>
</dbReference>
<dbReference type="GO" id="GO:0004553">
    <property type="term" value="F:hydrolase activity, hydrolyzing O-glycosyl compounds"/>
    <property type="evidence" value="ECO:0007669"/>
    <property type="project" value="InterPro"/>
</dbReference>